<dbReference type="AlphaFoldDB" id="A0A1H1A6F5"/>
<gene>
    <name evidence="2" type="ORF">SAMN04489765_0073</name>
</gene>
<dbReference type="Proteomes" id="UP000183053">
    <property type="component" value="Unassembled WGS sequence"/>
</dbReference>
<feature type="chain" id="PRO_5038770444" evidence="1">
    <location>
        <begin position="41"/>
        <end position="107"/>
    </location>
</feature>
<dbReference type="EMBL" id="FNLF01000002">
    <property type="protein sequence ID" value="SDQ35234.1"/>
    <property type="molecule type" value="Genomic_DNA"/>
</dbReference>
<evidence type="ECO:0000256" key="1">
    <source>
        <dbReference type="SAM" id="SignalP"/>
    </source>
</evidence>
<keyword evidence="1" id="KW-0732">Signal</keyword>
<sequence length="107" mass="11100">MALPNNMIEDKCMNTLISPRRSLTAGLAAAAIAFGGVAAAALSPASATSPQQPCPASGLVYVCGKYNTEAECTQALNARNGLIDGREAWCWPPSGSHNQWELVAPLA</sequence>
<accession>A0A1H1A6F5</accession>
<evidence type="ECO:0000313" key="3">
    <source>
        <dbReference type="Proteomes" id="UP000183053"/>
    </source>
</evidence>
<proteinExistence type="predicted"/>
<protein>
    <submittedName>
        <fullName evidence="2">Uncharacterized protein</fullName>
    </submittedName>
</protein>
<reference evidence="3" key="1">
    <citation type="submission" date="2016-10" db="EMBL/GenBank/DDBJ databases">
        <authorList>
            <person name="Varghese N."/>
            <person name="Submissions S."/>
        </authorList>
    </citation>
    <scope>NUCLEOTIDE SEQUENCE [LARGE SCALE GENOMIC DNA]</scope>
    <source>
        <strain evidence="3">DSM 44142</strain>
    </source>
</reference>
<name>A0A1H1A6F5_9ACTN</name>
<organism evidence="2 3">
    <name type="scientific">Tsukamurella pulmonis</name>
    <dbReference type="NCBI Taxonomy" id="47312"/>
    <lineage>
        <taxon>Bacteria</taxon>
        <taxon>Bacillati</taxon>
        <taxon>Actinomycetota</taxon>
        <taxon>Actinomycetes</taxon>
        <taxon>Mycobacteriales</taxon>
        <taxon>Tsukamurellaceae</taxon>
        <taxon>Tsukamurella</taxon>
    </lineage>
</organism>
<feature type="signal peptide" evidence="1">
    <location>
        <begin position="1"/>
        <end position="40"/>
    </location>
</feature>
<evidence type="ECO:0000313" key="2">
    <source>
        <dbReference type="EMBL" id="SDQ35234.1"/>
    </source>
</evidence>
<keyword evidence="3" id="KW-1185">Reference proteome</keyword>